<feature type="transmembrane region" description="Helical" evidence="8">
    <location>
        <begin position="153"/>
        <end position="176"/>
    </location>
</feature>
<feature type="transmembrane region" description="Helical" evidence="8">
    <location>
        <begin position="108"/>
        <end position="129"/>
    </location>
</feature>
<feature type="compositionally biased region" description="Basic residues" evidence="9">
    <location>
        <begin position="12"/>
        <end position="21"/>
    </location>
</feature>
<feature type="transmembrane region" description="Helical" evidence="8">
    <location>
        <begin position="259"/>
        <end position="279"/>
    </location>
</feature>
<feature type="transmembrane region" description="Helical" evidence="8">
    <location>
        <begin position="487"/>
        <end position="506"/>
    </location>
</feature>
<dbReference type="PANTHER" id="PTHR43357:SF3">
    <property type="entry name" value="FE(3+)-TRANSPORT SYSTEM PERMEASE PROTEIN FBPB 2"/>
    <property type="match status" value="1"/>
</dbReference>
<feature type="transmembrane region" description="Helical" evidence="8">
    <location>
        <begin position="28"/>
        <end position="52"/>
    </location>
</feature>
<reference evidence="11 12" key="1">
    <citation type="submission" date="2019-07" db="EMBL/GenBank/DDBJ databases">
        <title>Draft genome of Corynebacterium godavarianum and other related strains.</title>
        <authorList>
            <person name="Bernier A.-M."/>
            <person name="Bernard K."/>
        </authorList>
    </citation>
    <scope>NUCLEOTIDE SEQUENCE [LARGE SCALE GENOMIC DNA]</scope>
    <source>
        <strain evidence="11 12">LMG 29598</strain>
    </source>
</reference>
<dbReference type="Gene3D" id="1.10.3720.10">
    <property type="entry name" value="MetI-like"/>
    <property type="match status" value="2"/>
</dbReference>
<dbReference type="SUPFAM" id="SSF161098">
    <property type="entry name" value="MetI-like"/>
    <property type="match status" value="2"/>
</dbReference>
<feature type="compositionally biased region" description="Low complexity" evidence="9">
    <location>
        <begin position="1"/>
        <end position="11"/>
    </location>
</feature>
<protein>
    <submittedName>
        <fullName evidence="11">Iron ABC transporter permease</fullName>
    </submittedName>
</protein>
<comment type="similarity">
    <text evidence="8">Belongs to the binding-protein-dependent transport system permease family.</text>
</comment>
<feature type="transmembrane region" description="Helical" evidence="8">
    <location>
        <begin position="205"/>
        <end position="226"/>
    </location>
</feature>
<evidence type="ECO:0000256" key="4">
    <source>
        <dbReference type="ARBA" id="ARBA00022519"/>
    </source>
</evidence>
<organism evidence="11 12">
    <name type="scientific">Corynebacterium godavarianum</name>
    <dbReference type="NCBI Taxonomy" id="2054421"/>
    <lineage>
        <taxon>Bacteria</taxon>
        <taxon>Bacillati</taxon>
        <taxon>Actinomycetota</taxon>
        <taxon>Actinomycetes</taxon>
        <taxon>Mycobacteriales</taxon>
        <taxon>Corynebacteriaceae</taxon>
        <taxon>Corynebacterium</taxon>
    </lineage>
</organism>
<dbReference type="EMBL" id="VMHH01000006">
    <property type="protein sequence ID" value="TSJ73424.1"/>
    <property type="molecule type" value="Genomic_DNA"/>
</dbReference>
<feature type="transmembrane region" description="Helical" evidence="8">
    <location>
        <begin position="72"/>
        <end position="96"/>
    </location>
</feature>
<feature type="transmembrane region" description="Helical" evidence="8">
    <location>
        <begin position="369"/>
        <end position="391"/>
    </location>
</feature>
<gene>
    <name evidence="11" type="ORF">FPH17_07970</name>
</gene>
<keyword evidence="4" id="KW-0997">Cell inner membrane</keyword>
<keyword evidence="12" id="KW-1185">Reference proteome</keyword>
<evidence type="ECO:0000256" key="1">
    <source>
        <dbReference type="ARBA" id="ARBA00004429"/>
    </source>
</evidence>
<dbReference type="PROSITE" id="PS50928">
    <property type="entry name" value="ABC_TM1"/>
    <property type="match status" value="2"/>
</dbReference>
<keyword evidence="6 8" id="KW-1133">Transmembrane helix</keyword>
<sequence length="568" mass="60941">MSAEPGSNNARAGRRPGRNTRRGNGPGIYVVLLLLLVLVAAPLLSVLVTAVTGYRDEPSALGELVEPGMLKVLGNTIVLSLIVVLFATLFAAPLALFRAWTPMRKAGWVEVLIMVPFMTPPFAAAMAWMDFTRVRGVADMLLGETLGGFAHDAIYSVWGMGFIMAAELFPFLYLILRNCFEGIPASQLEMAQVAGASRWQQFTRIIAPMVVGPYSLGALIVFIKAAGEFGTPVTLGNAIGYKVLVSSIYEDVTIDPLSFSSAAATSSVLFALGVTAWAIQQWASRKDLTGGGRASRPVRLRASKSAMALAWVYSMVVFALSVFIPYISIVLAAMTILRSKAPTPNNLTFDYFAIVLSMPSAQEALTRSILLGAIGATTAVLVALAITLLTMRRSTIVAKLTDFLAVAPDTVPGIVLAIGFILLWNSPNLPWTPYGTQIILVMAFTVLFTPMAVQNVKTSAASMSPTMLEAAAICGATPAQTFTRVTVPLLAPGLFAGWLLAFFVGIRELVMSSLIRPSNINLLAPWIMNQYDQGHRAEAMAMTLIGVGTSTLVLVLVRWWQGRSTSVR</sequence>
<keyword evidence="2 8" id="KW-0813">Transport</keyword>
<evidence type="ECO:0000256" key="6">
    <source>
        <dbReference type="ARBA" id="ARBA00022989"/>
    </source>
</evidence>
<dbReference type="InterPro" id="IPR000515">
    <property type="entry name" value="MetI-like"/>
</dbReference>
<dbReference type="Proteomes" id="UP000320747">
    <property type="component" value="Unassembled WGS sequence"/>
</dbReference>
<evidence type="ECO:0000256" key="9">
    <source>
        <dbReference type="SAM" id="MobiDB-lite"/>
    </source>
</evidence>
<dbReference type="CDD" id="cd06261">
    <property type="entry name" value="TM_PBP2"/>
    <property type="match status" value="2"/>
</dbReference>
<evidence type="ECO:0000256" key="2">
    <source>
        <dbReference type="ARBA" id="ARBA00022448"/>
    </source>
</evidence>
<dbReference type="PANTHER" id="PTHR43357">
    <property type="entry name" value="INNER MEMBRANE ABC TRANSPORTER PERMEASE PROTEIN YDCV"/>
    <property type="match status" value="1"/>
</dbReference>
<dbReference type="InterPro" id="IPR035906">
    <property type="entry name" value="MetI-like_sf"/>
</dbReference>
<keyword evidence="7 8" id="KW-0472">Membrane</keyword>
<accession>A0ABY3E1E5</accession>
<keyword evidence="5 8" id="KW-0812">Transmembrane</keyword>
<comment type="caution">
    <text evidence="11">The sequence shown here is derived from an EMBL/GenBank/DDBJ whole genome shotgun (WGS) entry which is preliminary data.</text>
</comment>
<feature type="domain" description="ABC transmembrane type-1" evidence="10">
    <location>
        <begin position="73"/>
        <end position="280"/>
    </location>
</feature>
<feature type="transmembrane region" description="Helical" evidence="8">
    <location>
        <begin position="309"/>
        <end position="337"/>
    </location>
</feature>
<proteinExistence type="inferred from homology"/>
<feature type="domain" description="ABC transmembrane type-1" evidence="10">
    <location>
        <begin position="365"/>
        <end position="557"/>
    </location>
</feature>
<evidence type="ECO:0000256" key="8">
    <source>
        <dbReference type="RuleBase" id="RU363032"/>
    </source>
</evidence>
<evidence type="ECO:0000256" key="5">
    <source>
        <dbReference type="ARBA" id="ARBA00022692"/>
    </source>
</evidence>
<name>A0ABY3E1E5_9CORY</name>
<feature type="transmembrane region" description="Helical" evidence="8">
    <location>
        <begin position="539"/>
        <end position="560"/>
    </location>
</feature>
<evidence type="ECO:0000259" key="10">
    <source>
        <dbReference type="PROSITE" id="PS50928"/>
    </source>
</evidence>
<keyword evidence="3" id="KW-1003">Cell membrane</keyword>
<dbReference type="Pfam" id="PF00528">
    <property type="entry name" value="BPD_transp_1"/>
    <property type="match status" value="2"/>
</dbReference>
<evidence type="ECO:0000313" key="12">
    <source>
        <dbReference type="Proteomes" id="UP000320747"/>
    </source>
</evidence>
<evidence type="ECO:0000256" key="7">
    <source>
        <dbReference type="ARBA" id="ARBA00023136"/>
    </source>
</evidence>
<evidence type="ECO:0000313" key="11">
    <source>
        <dbReference type="EMBL" id="TSJ73424.1"/>
    </source>
</evidence>
<feature type="region of interest" description="Disordered" evidence="9">
    <location>
        <begin position="1"/>
        <end position="21"/>
    </location>
</feature>
<evidence type="ECO:0000256" key="3">
    <source>
        <dbReference type="ARBA" id="ARBA00022475"/>
    </source>
</evidence>
<feature type="transmembrane region" description="Helical" evidence="8">
    <location>
        <begin position="403"/>
        <end position="422"/>
    </location>
</feature>
<feature type="transmembrane region" description="Helical" evidence="8">
    <location>
        <begin position="434"/>
        <end position="453"/>
    </location>
</feature>
<comment type="subcellular location">
    <subcellularLocation>
        <location evidence="1">Cell inner membrane</location>
        <topology evidence="1">Multi-pass membrane protein</topology>
    </subcellularLocation>
    <subcellularLocation>
        <location evidence="8">Cell membrane</location>
        <topology evidence="8">Multi-pass membrane protein</topology>
    </subcellularLocation>
</comment>